<evidence type="ECO:0000256" key="1">
    <source>
        <dbReference type="ARBA" id="ARBA00022630"/>
    </source>
</evidence>
<dbReference type="Proteomes" id="UP000287361">
    <property type="component" value="Unassembled WGS sequence"/>
</dbReference>
<gene>
    <name evidence="4" type="ORF">KGMB03357_01520</name>
</gene>
<reference evidence="4 5" key="1">
    <citation type="submission" date="2018-10" db="EMBL/GenBank/DDBJ databases">
        <title>Draft Genome Sequence of Anaerotignum sp. KCTC 15736.</title>
        <authorList>
            <person name="Choi S.H."/>
            <person name="Kim J.S."/>
            <person name="Kang S.W."/>
            <person name="Lee J.S."/>
            <person name="Park S.H."/>
        </authorList>
    </citation>
    <scope>NUCLEOTIDE SEQUENCE [LARGE SCALE GENOMIC DNA]</scope>
    <source>
        <strain evidence="4 5">KCTC 15736</strain>
    </source>
</reference>
<proteinExistence type="predicted"/>
<dbReference type="InterPro" id="IPR051799">
    <property type="entry name" value="NADH_flavin_oxidoreductase"/>
</dbReference>
<keyword evidence="2" id="KW-0560">Oxidoreductase</keyword>
<keyword evidence="5" id="KW-1185">Reference proteome</keyword>
<dbReference type="Pfam" id="PF00724">
    <property type="entry name" value="Oxidored_FMN"/>
    <property type="match status" value="1"/>
</dbReference>
<comment type="caution">
    <text evidence="4">The sequence shown here is derived from an EMBL/GenBank/DDBJ whole genome shotgun (WGS) entry which is preliminary data.</text>
</comment>
<feature type="domain" description="NADH:flavin oxidoreductase/NADH oxidase N-terminal" evidence="3">
    <location>
        <begin position="2"/>
        <end position="59"/>
    </location>
</feature>
<dbReference type="AlphaFoldDB" id="A0A401LA80"/>
<dbReference type="EMBL" id="BHVZ01000001">
    <property type="protein sequence ID" value="GCB28491.1"/>
    <property type="molecule type" value="Genomic_DNA"/>
</dbReference>
<protein>
    <recommendedName>
        <fullName evidence="3">NADH:flavin oxidoreductase/NADH oxidase N-terminal domain-containing protein</fullName>
    </recommendedName>
</protein>
<sequence length="99" mass="11227">MVKAHGQAAKRVKESGFDAIELHAAHFYLLNQFLSPYYNHRTDEYGGRLENHIRFLKECYFDLLEELVGNLNDVESTSLEGETIEATMTASGRSKAICD</sequence>
<accession>A0A401LA80</accession>
<evidence type="ECO:0000313" key="4">
    <source>
        <dbReference type="EMBL" id="GCB28491.1"/>
    </source>
</evidence>
<evidence type="ECO:0000259" key="3">
    <source>
        <dbReference type="Pfam" id="PF00724"/>
    </source>
</evidence>
<keyword evidence="1" id="KW-0285">Flavoprotein</keyword>
<dbReference type="InterPro" id="IPR013785">
    <property type="entry name" value="Aldolase_TIM"/>
</dbReference>
<dbReference type="Gene3D" id="3.20.20.70">
    <property type="entry name" value="Aldolase class I"/>
    <property type="match status" value="1"/>
</dbReference>
<evidence type="ECO:0000256" key="2">
    <source>
        <dbReference type="ARBA" id="ARBA00023002"/>
    </source>
</evidence>
<name>A0A401LA80_9FIRM</name>
<dbReference type="PANTHER" id="PTHR43656:SF2">
    <property type="entry name" value="BINDING OXIDOREDUCTASE, PUTATIVE (AFU_ORTHOLOGUE AFUA_2G08260)-RELATED"/>
    <property type="match status" value="1"/>
</dbReference>
<dbReference type="InterPro" id="IPR001155">
    <property type="entry name" value="OxRdtase_FMN_N"/>
</dbReference>
<dbReference type="PANTHER" id="PTHR43656">
    <property type="entry name" value="BINDING OXIDOREDUCTASE, PUTATIVE (AFU_ORTHOLOGUE AFUA_2G08260)-RELATED"/>
    <property type="match status" value="1"/>
</dbReference>
<dbReference type="SUPFAM" id="SSF51395">
    <property type="entry name" value="FMN-linked oxidoreductases"/>
    <property type="match status" value="1"/>
</dbReference>
<organism evidence="4 5">
    <name type="scientific">Anaerotignum faecicola</name>
    <dbReference type="NCBI Taxonomy" id="2358141"/>
    <lineage>
        <taxon>Bacteria</taxon>
        <taxon>Bacillati</taxon>
        <taxon>Bacillota</taxon>
        <taxon>Clostridia</taxon>
        <taxon>Lachnospirales</taxon>
        <taxon>Anaerotignaceae</taxon>
        <taxon>Anaerotignum</taxon>
    </lineage>
</organism>
<dbReference type="GO" id="GO:0016491">
    <property type="term" value="F:oxidoreductase activity"/>
    <property type="evidence" value="ECO:0007669"/>
    <property type="project" value="UniProtKB-KW"/>
</dbReference>
<evidence type="ECO:0000313" key="5">
    <source>
        <dbReference type="Proteomes" id="UP000287361"/>
    </source>
</evidence>
<dbReference type="GO" id="GO:0010181">
    <property type="term" value="F:FMN binding"/>
    <property type="evidence" value="ECO:0007669"/>
    <property type="project" value="InterPro"/>
</dbReference>